<proteinExistence type="predicted"/>
<sequence>MGHPPARAARSPRCVAPRGLPRRDTGAVWRAAGRAELGVAFA</sequence>
<protein>
    <submittedName>
        <fullName evidence="1">Uncharacterized protein</fullName>
    </submittedName>
</protein>
<dbReference type="Proteomes" id="UP000469949">
    <property type="component" value="Unassembled WGS sequence"/>
</dbReference>
<comment type="caution">
    <text evidence="1">The sequence shown here is derived from an EMBL/GenBank/DDBJ whole genome shotgun (WGS) entry which is preliminary data.</text>
</comment>
<evidence type="ECO:0000313" key="1">
    <source>
        <dbReference type="EMBL" id="KAB7784321.1"/>
    </source>
</evidence>
<reference evidence="1 2" key="1">
    <citation type="submission" date="2019-10" db="EMBL/GenBank/DDBJ databases">
        <title>Draft Genome Sequence of the Caffeine Degrading Methylotroph Methylorubrum populi PINKEL.</title>
        <authorList>
            <person name="Dawson S.C."/>
            <person name="Zhang X."/>
            <person name="Wright M.E."/>
            <person name="Sharma G."/>
            <person name="Langner J.T."/>
            <person name="Ditty J.L."/>
            <person name="Subuyuj G.A."/>
        </authorList>
    </citation>
    <scope>NUCLEOTIDE SEQUENCE [LARGE SCALE GENOMIC DNA]</scope>
    <source>
        <strain evidence="1 2">Pinkel</strain>
    </source>
</reference>
<name>A0A833J6N6_9HYPH</name>
<accession>A0A833J6N6</accession>
<evidence type="ECO:0000313" key="2">
    <source>
        <dbReference type="Proteomes" id="UP000469949"/>
    </source>
</evidence>
<organism evidence="1 2">
    <name type="scientific">Methylorubrum populi</name>
    <dbReference type="NCBI Taxonomy" id="223967"/>
    <lineage>
        <taxon>Bacteria</taxon>
        <taxon>Pseudomonadati</taxon>
        <taxon>Pseudomonadota</taxon>
        <taxon>Alphaproteobacteria</taxon>
        <taxon>Hyphomicrobiales</taxon>
        <taxon>Methylobacteriaceae</taxon>
        <taxon>Methylorubrum</taxon>
    </lineage>
</organism>
<dbReference type="AlphaFoldDB" id="A0A833J6N6"/>
<dbReference type="EMBL" id="WEKV01000010">
    <property type="protein sequence ID" value="KAB7784321.1"/>
    <property type="molecule type" value="Genomic_DNA"/>
</dbReference>
<gene>
    <name evidence="1" type="ORF">F8B43_2354</name>
</gene>